<keyword evidence="2" id="KW-0812">Transmembrane</keyword>
<protein>
    <submittedName>
        <fullName evidence="5">Energy transducer TonB</fullName>
    </submittedName>
</protein>
<proteinExistence type="predicted"/>
<keyword evidence="2" id="KW-1133">Transmembrane helix</keyword>
<dbReference type="Proteomes" id="UP000271098">
    <property type="component" value="Unassembled WGS sequence"/>
</dbReference>
<dbReference type="AlphaFoldDB" id="A0A183DY03"/>
<evidence type="ECO:0000256" key="1">
    <source>
        <dbReference type="SAM" id="MobiDB-lite"/>
    </source>
</evidence>
<name>A0A183DY03_9BILA</name>
<feature type="transmembrane region" description="Helical" evidence="2">
    <location>
        <begin position="56"/>
        <end position="80"/>
    </location>
</feature>
<evidence type="ECO:0000313" key="4">
    <source>
        <dbReference type="Proteomes" id="UP000271098"/>
    </source>
</evidence>
<feature type="region of interest" description="Disordered" evidence="1">
    <location>
        <begin position="1"/>
        <end position="47"/>
    </location>
</feature>
<reference evidence="5" key="1">
    <citation type="submission" date="2016-06" db="UniProtKB">
        <authorList>
            <consortium name="WormBaseParasite"/>
        </authorList>
    </citation>
    <scope>IDENTIFICATION</scope>
</reference>
<feature type="compositionally biased region" description="Pro residues" evidence="1">
    <location>
        <begin position="1"/>
        <end position="22"/>
    </location>
</feature>
<sequence length="81" mass="8805">MPPVRTLVPPPPPPEPPAPPPDPEAELLKSNTDLNTKKFEPDKKGKKKKFTRKMALLIYVGALVLGVIVFNLGVAVGYFAL</sequence>
<organism evidence="5">
    <name type="scientific">Gongylonema pulchrum</name>
    <dbReference type="NCBI Taxonomy" id="637853"/>
    <lineage>
        <taxon>Eukaryota</taxon>
        <taxon>Metazoa</taxon>
        <taxon>Ecdysozoa</taxon>
        <taxon>Nematoda</taxon>
        <taxon>Chromadorea</taxon>
        <taxon>Rhabditida</taxon>
        <taxon>Spirurina</taxon>
        <taxon>Spiruromorpha</taxon>
        <taxon>Spiruroidea</taxon>
        <taxon>Gongylonematidae</taxon>
        <taxon>Gongylonema</taxon>
    </lineage>
</organism>
<dbReference type="WBParaSite" id="GPUH_0001360901-mRNA-1">
    <property type="protein sequence ID" value="GPUH_0001360901-mRNA-1"/>
    <property type="gene ID" value="GPUH_0001360901"/>
</dbReference>
<gene>
    <name evidence="3" type="ORF">GPUH_LOCUS13594</name>
</gene>
<keyword evidence="2" id="KW-0472">Membrane</keyword>
<reference evidence="3 4" key="2">
    <citation type="submission" date="2018-11" db="EMBL/GenBank/DDBJ databases">
        <authorList>
            <consortium name="Pathogen Informatics"/>
        </authorList>
    </citation>
    <scope>NUCLEOTIDE SEQUENCE [LARGE SCALE GENOMIC DNA]</scope>
</reference>
<accession>A0A183DY03</accession>
<evidence type="ECO:0000313" key="3">
    <source>
        <dbReference type="EMBL" id="VDN22608.1"/>
    </source>
</evidence>
<evidence type="ECO:0000313" key="5">
    <source>
        <dbReference type="WBParaSite" id="GPUH_0001360901-mRNA-1"/>
    </source>
</evidence>
<evidence type="ECO:0000256" key="2">
    <source>
        <dbReference type="SAM" id="Phobius"/>
    </source>
</evidence>
<keyword evidence="4" id="KW-1185">Reference proteome</keyword>
<dbReference type="EMBL" id="UYRT01080367">
    <property type="protein sequence ID" value="VDN22608.1"/>
    <property type="molecule type" value="Genomic_DNA"/>
</dbReference>